<sequence length="103" mass="11859">MTKAVFRATVDYGKRSLRSVETDNTKAITKGEKEERGFNMELLDDAVTLKSAAQLRQIAVRESNTEFANNLVNSKSFRQRLFPVWQQGGQSTDDILEYWNRLE</sequence>
<proteinExistence type="predicted"/>
<reference evidence="1" key="1">
    <citation type="submission" date="2023-04" db="EMBL/GenBank/DDBJ databases">
        <title>Phytophthora lilii NBRC 32176.</title>
        <authorList>
            <person name="Ichikawa N."/>
            <person name="Sato H."/>
            <person name="Tonouchi N."/>
        </authorList>
    </citation>
    <scope>NUCLEOTIDE SEQUENCE</scope>
    <source>
        <strain evidence="1">NBRC 32176</strain>
    </source>
</reference>
<dbReference type="Proteomes" id="UP001165083">
    <property type="component" value="Unassembled WGS sequence"/>
</dbReference>
<evidence type="ECO:0000313" key="2">
    <source>
        <dbReference type="Proteomes" id="UP001165083"/>
    </source>
</evidence>
<dbReference type="EMBL" id="BSXW01000162">
    <property type="protein sequence ID" value="GMF13591.1"/>
    <property type="molecule type" value="Genomic_DNA"/>
</dbReference>
<gene>
    <name evidence="1" type="ORF">Plil01_000405100</name>
</gene>
<organism evidence="1 2">
    <name type="scientific">Phytophthora lilii</name>
    <dbReference type="NCBI Taxonomy" id="2077276"/>
    <lineage>
        <taxon>Eukaryota</taxon>
        <taxon>Sar</taxon>
        <taxon>Stramenopiles</taxon>
        <taxon>Oomycota</taxon>
        <taxon>Peronosporomycetes</taxon>
        <taxon>Peronosporales</taxon>
        <taxon>Peronosporaceae</taxon>
        <taxon>Phytophthora</taxon>
    </lineage>
</organism>
<protein>
    <submittedName>
        <fullName evidence="1">Unnamed protein product</fullName>
    </submittedName>
</protein>
<accession>A0A9W6WRR7</accession>
<comment type="caution">
    <text evidence="1">The sequence shown here is derived from an EMBL/GenBank/DDBJ whole genome shotgun (WGS) entry which is preliminary data.</text>
</comment>
<name>A0A9W6WRR7_9STRA</name>
<evidence type="ECO:0000313" key="1">
    <source>
        <dbReference type="EMBL" id="GMF13591.1"/>
    </source>
</evidence>
<dbReference type="AlphaFoldDB" id="A0A9W6WRR7"/>
<keyword evidence="2" id="KW-1185">Reference proteome</keyword>